<dbReference type="OrthoDB" id="10067491at2759"/>
<dbReference type="InterPro" id="IPR027417">
    <property type="entry name" value="P-loop_NTPase"/>
</dbReference>
<evidence type="ECO:0000256" key="2">
    <source>
        <dbReference type="ARBA" id="ARBA00022679"/>
    </source>
</evidence>
<dbReference type="VEuPathDB" id="CryptoDB:GNI_186870"/>
<dbReference type="GO" id="GO:0005730">
    <property type="term" value="C:nucleolus"/>
    <property type="evidence" value="ECO:0007669"/>
    <property type="project" value="TreeGrafter"/>
</dbReference>
<dbReference type="GO" id="GO:0030686">
    <property type="term" value="C:90S preribosome"/>
    <property type="evidence" value="ECO:0007669"/>
    <property type="project" value="TreeGrafter"/>
</dbReference>
<dbReference type="EMBL" id="AFNH02001419">
    <property type="protein sequence ID" value="EZG43113.1"/>
    <property type="molecule type" value="Genomic_DNA"/>
</dbReference>
<dbReference type="GO" id="GO:0000049">
    <property type="term" value="F:tRNA binding"/>
    <property type="evidence" value="ECO:0007669"/>
    <property type="project" value="TreeGrafter"/>
</dbReference>
<dbReference type="Gene3D" id="3.40.50.11040">
    <property type="match status" value="1"/>
</dbReference>
<dbReference type="RefSeq" id="XP_011133625.1">
    <property type="nucleotide sequence ID" value="XM_011135323.1"/>
</dbReference>
<dbReference type="InterPro" id="IPR007807">
    <property type="entry name" value="TcmA/NAT10_helicase"/>
</dbReference>
<dbReference type="Proteomes" id="UP000019763">
    <property type="component" value="Unassembled WGS sequence"/>
</dbReference>
<accession>A0A023AXE0</accession>
<evidence type="ECO:0000256" key="3">
    <source>
        <dbReference type="ARBA" id="ARBA00022741"/>
    </source>
</evidence>
<dbReference type="GO" id="GO:1904812">
    <property type="term" value="P:rRNA acetylation involved in maturation of SSU-rRNA"/>
    <property type="evidence" value="ECO:0007669"/>
    <property type="project" value="TreeGrafter"/>
</dbReference>
<dbReference type="Pfam" id="PF05127">
    <property type="entry name" value="NAT10_TcmA_helicase"/>
    <property type="match status" value="1"/>
</dbReference>
<keyword evidence="4" id="KW-0067">ATP-binding</keyword>
<proteinExistence type="predicted"/>
<evidence type="ECO:0000313" key="8">
    <source>
        <dbReference type="EMBL" id="EZG43113.1"/>
    </source>
</evidence>
<name>A0A023AXE0_GRENI</name>
<dbReference type="eggNOG" id="KOG2036">
    <property type="taxonomic scope" value="Eukaryota"/>
</dbReference>
<dbReference type="GeneID" id="22916197"/>
<comment type="caution">
    <text evidence="8">The sequence shown here is derived from an EMBL/GenBank/DDBJ whole genome shotgun (WGS) entry which is preliminary data.</text>
</comment>
<evidence type="ECO:0000256" key="1">
    <source>
        <dbReference type="ARBA" id="ARBA00004123"/>
    </source>
</evidence>
<dbReference type="PANTHER" id="PTHR10925:SF5">
    <property type="entry name" value="RNA CYTIDINE ACETYLTRANSFERASE"/>
    <property type="match status" value="1"/>
</dbReference>
<dbReference type="OMA" id="YCERFIR"/>
<dbReference type="GO" id="GO:0005524">
    <property type="term" value="F:ATP binding"/>
    <property type="evidence" value="ECO:0007669"/>
    <property type="project" value="UniProtKB-KW"/>
</dbReference>
<protein>
    <submittedName>
        <fullName evidence="8">N-acetyltransferase</fullName>
    </submittedName>
</protein>
<keyword evidence="9" id="KW-1185">Reference proteome</keyword>
<reference evidence="8" key="1">
    <citation type="submission" date="2013-12" db="EMBL/GenBank/DDBJ databases">
        <authorList>
            <person name="Omoto C.K."/>
            <person name="Sibley D."/>
            <person name="Venepally P."/>
            <person name="Hadjithomas M."/>
            <person name="Karamycheva S."/>
            <person name="Brunk B."/>
            <person name="Roos D."/>
            <person name="Caler E."/>
            <person name="Lorenzi H."/>
        </authorList>
    </citation>
    <scope>NUCLEOTIDE SEQUENCE</scope>
</reference>
<keyword evidence="5" id="KW-0012">Acyltransferase</keyword>
<dbReference type="InterPro" id="IPR013562">
    <property type="entry name" value="TmcA/NAT10_N"/>
</dbReference>
<sequence length="568" mass="64390">MAIRKRVDDKLASLVWNAVENHQRAFLVLIGKDIRSHVLNLYEMRSKLGTHRLSVAWCYRRDIGFAANKMKRAKQISKRKSRGTYDAEAEDPFWLFQQGTKVTYCRYRDSNRLMGNTYDFLVLQDFEAITPNVLCRVVETVAGGGLIVLAIKSVQTFQELFHKKFDILRVYDHDRTDHDRTVQDRTDQDPAEGGSVESNRYCERFIRSLSQCRNCLILNDQLDILPISRKRLEEIPDITGSMTSSKYDLRTHSKHAIVDKQLLRLQEDFRRHTHISPILNLCVTFDQAKVVAAIADHFHNLGEGVDDQKRVVSILANRGRGKSAALGLGLAIGVRLRKLERVGISAINIENVSTVFEFFIKGLEAGGITDQYGAVTGDISGVGHYLKTTWKEKYVLTNNDLQDPDFDMKDSQLATETNRNRDARICQVECLLDQSHRTIVEFVSVKEAAKLQQDHAPFDGTLSLHGGSRPQFDLLVIDEAAAVPIQLMRSILKAKSNILLASTVDGYEGTGLALTNVVLKELQQQPQLDYDQRLMQAPIRYAKRDPIESWLRSFLCLDAGTNIVGDRR</sequence>
<dbReference type="Pfam" id="PF08351">
    <property type="entry name" value="TmcA_N"/>
    <property type="match status" value="1"/>
</dbReference>
<feature type="domain" description="TmcA/NAT10 N-terminal" evidence="7">
    <location>
        <begin position="9"/>
        <end position="218"/>
    </location>
</feature>
<evidence type="ECO:0000256" key="4">
    <source>
        <dbReference type="ARBA" id="ARBA00022840"/>
    </source>
</evidence>
<organism evidence="8 9">
    <name type="scientific">Gregarina niphandrodes</name>
    <name type="common">Septate eugregarine</name>
    <dbReference type="NCBI Taxonomy" id="110365"/>
    <lineage>
        <taxon>Eukaryota</taxon>
        <taxon>Sar</taxon>
        <taxon>Alveolata</taxon>
        <taxon>Apicomplexa</taxon>
        <taxon>Conoidasida</taxon>
        <taxon>Gregarinasina</taxon>
        <taxon>Eugregarinorida</taxon>
        <taxon>Gregarinidae</taxon>
        <taxon>Gregarina</taxon>
    </lineage>
</organism>
<evidence type="ECO:0000259" key="6">
    <source>
        <dbReference type="Pfam" id="PF05127"/>
    </source>
</evidence>
<evidence type="ECO:0000313" key="9">
    <source>
        <dbReference type="Proteomes" id="UP000019763"/>
    </source>
</evidence>
<dbReference type="Gene3D" id="3.40.50.300">
    <property type="entry name" value="P-loop containing nucleotide triphosphate hydrolases"/>
    <property type="match status" value="1"/>
</dbReference>
<keyword evidence="3" id="KW-0547">Nucleotide-binding</keyword>
<dbReference type="PANTHER" id="PTHR10925">
    <property type="entry name" value="N-ACETYLTRANSFERASE 10"/>
    <property type="match status" value="1"/>
</dbReference>
<comment type="subcellular location">
    <subcellularLocation>
        <location evidence="1">Nucleus</location>
    </subcellularLocation>
</comment>
<feature type="domain" description="TcmA/NAT10 helicase" evidence="6">
    <location>
        <begin position="314"/>
        <end position="558"/>
    </location>
</feature>
<dbReference type="AlphaFoldDB" id="A0A023AXE0"/>
<keyword evidence="2" id="KW-0808">Transferase</keyword>
<evidence type="ECO:0000256" key="5">
    <source>
        <dbReference type="ARBA" id="ARBA00023315"/>
    </source>
</evidence>
<dbReference type="GO" id="GO:1990883">
    <property type="term" value="F:18S rRNA cytidine N-acetyltransferase activity"/>
    <property type="evidence" value="ECO:0007669"/>
    <property type="project" value="TreeGrafter"/>
</dbReference>
<evidence type="ECO:0000259" key="7">
    <source>
        <dbReference type="Pfam" id="PF08351"/>
    </source>
</evidence>
<dbReference type="InterPro" id="IPR032672">
    <property type="entry name" value="TmcA/NAT10/Kre33"/>
</dbReference>
<gene>
    <name evidence="8" type="ORF">GNI_186870</name>
</gene>